<dbReference type="SUPFAM" id="SSF100934">
    <property type="entry name" value="Heat shock protein 70kD (HSP70), C-terminal subdomain"/>
    <property type="match status" value="1"/>
</dbReference>
<dbReference type="SUPFAM" id="SSF100920">
    <property type="entry name" value="Heat shock protein 70kD (HSP70), peptide-binding domain"/>
    <property type="match status" value="1"/>
</dbReference>
<dbReference type="AlphaFoldDB" id="A0A699K8D5"/>
<dbReference type="Gene3D" id="1.20.1270.10">
    <property type="match status" value="1"/>
</dbReference>
<dbReference type="InterPro" id="IPR029047">
    <property type="entry name" value="HSP70_peptide-bd_sf"/>
</dbReference>
<dbReference type="FunFam" id="3.30.30.30:FF:000001">
    <property type="entry name" value="heat shock 70 kDa protein-like"/>
    <property type="match status" value="1"/>
</dbReference>
<dbReference type="FunFam" id="3.90.640.10:FF:000002">
    <property type="entry name" value="Heat shock 70 kDa"/>
    <property type="match status" value="1"/>
</dbReference>
<dbReference type="PROSITE" id="PS00329">
    <property type="entry name" value="HSP70_2"/>
    <property type="match status" value="1"/>
</dbReference>
<dbReference type="GO" id="GO:0140662">
    <property type="term" value="F:ATP-dependent protein folding chaperone"/>
    <property type="evidence" value="ECO:0007669"/>
    <property type="project" value="InterPro"/>
</dbReference>
<reference evidence="4" key="1">
    <citation type="journal article" date="2019" name="Sci. Rep.">
        <title>Draft genome of Tanacetum cinerariifolium, the natural source of mosquito coil.</title>
        <authorList>
            <person name="Yamashiro T."/>
            <person name="Shiraishi A."/>
            <person name="Satake H."/>
            <person name="Nakayama K."/>
        </authorList>
    </citation>
    <scope>NUCLEOTIDE SEQUENCE</scope>
</reference>
<evidence type="ECO:0000256" key="1">
    <source>
        <dbReference type="ARBA" id="ARBA00022741"/>
    </source>
</evidence>
<comment type="similarity">
    <text evidence="3">Belongs to the heat shock protein 70 family.</text>
</comment>
<keyword evidence="1 3" id="KW-0547">Nucleotide-binding</keyword>
<evidence type="ECO:0000256" key="2">
    <source>
        <dbReference type="ARBA" id="ARBA00022840"/>
    </source>
</evidence>
<evidence type="ECO:0000313" key="4">
    <source>
        <dbReference type="EMBL" id="GFA75772.1"/>
    </source>
</evidence>
<proteinExistence type="inferred from homology"/>
<name>A0A699K8D5_TANCI</name>
<dbReference type="Gene3D" id="3.30.420.40">
    <property type="match status" value="3"/>
</dbReference>
<protein>
    <submittedName>
        <fullName evidence="4">Putative mediator of RNA polymerase II transcription subunit 37c</fullName>
    </submittedName>
</protein>
<keyword evidence="2 3" id="KW-0067">ATP-binding</keyword>
<dbReference type="InterPro" id="IPR013126">
    <property type="entry name" value="Hsp_70_fam"/>
</dbReference>
<dbReference type="InterPro" id="IPR043129">
    <property type="entry name" value="ATPase_NBD"/>
</dbReference>
<dbReference type="Gene3D" id="3.90.640.10">
    <property type="entry name" value="Actin, Chain A, domain 4"/>
    <property type="match status" value="1"/>
</dbReference>
<accession>A0A699K8D5</accession>
<dbReference type="GO" id="GO:0005524">
    <property type="term" value="F:ATP binding"/>
    <property type="evidence" value="ECO:0007669"/>
    <property type="project" value="UniProtKB-KW"/>
</dbReference>
<organism evidence="4">
    <name type="scientific">Tanacetum cinerariifolium</name>
    <name type="common">Dalmatian daisy</name>
    <name type="synonym">Chrysanthemum cinerariifolium</name>
    <dbReference type="NCBI Taxonomy" id="118510"/>
    <lineage>
        <taxon>Eukaryota</taxon>
        <taxon>Viridiplantae</taxon>
        <taxon>Streptophyta</taxon>
        <taxon>Embryophyta</taxon>
        <taxon>Tracheophyta</taxon>
        <taxon>Spermatophyta</taxon>
        <taxon>Magnoliopsida</taxon>
        <taxon>eudicotyledons</taxon>
        <taxon>Gunneridae</taxon>
        <taxon>Pentapetalae</taxon>
        <taxon>asterids</taxon>
        <taxon>campanulids</taxon>
        <taxon>Asterales</taxon>
        <taxon>Asteraceae</taxon>
        <taxon>Asteroideae</taxon>
        <taxon>Anthemideae</taxon>
        <taxon>Anthemidinae</taxon>
        <taxon>Tanacetum</taxon>
    </lineage>
</organism>
<dbReference type="Gene3D" id="2.60.34.10">
    <property type="entry name" value="Substrate Binding Domain Of DNAk, Chain A, domain 1"/>
    <property type="match status" value="1"/>
</dbReference>
<sequence length="517" mass="57665">GTTYSCVAAWKHNRVQIIANDQGNRTTPSYVAFNETERLVGDAAKNQAAYNPTNTIFDVKRLIGRRASDKTIQEDMKLWPFKVVVGSENKPKIVVTHKGEEMEFTSEEISSMVLAKMKEQSTKDAATVSGLEVIRMINEPTAAAISYALDKKASIYGNTNVLVFDLGGGTFDVSILTVDDNGVIEVKGTGGDIHLGGEDFDNRMVNHFVQDIKRKHKEDICNYLRALGRLRIHCERATRIISTASQTTINIDCLFNGIDYSAKFTRAKFEEVDSVDDVVLVGGSTRIPKVQDMLKELFNGKSLGQWMNPDESVACGAGILAANLSGMDITNVLILRNSPIPTKKEAVLHTVIDIQTFMRISVYQGERSKLKENCLLGEFSLFGLPSAPRGVVKATVCYEIDANGILNMIKDAERYKLEDEACVKKMKAHKALDDNVYKLKSNIKNYNVRLRLRRMGLGVKDLEDLEHQIEVAAEWLDENPDAEIDEIEGKKEELDDISRRSHLNLVLKDKKCTISQP</sequence>
<dbReference type="SUPFAM" id="SSF53067">
    <property type="entry name" value="Actin-like ATPase domain"/>
    <property type="match status" value="2"/>
</dbReference>
<dbReference type="PROSITE" id="PS01036">
    <property type="entry name" value="HSP70_3"/>
    <property type="match status" value="1"/>
</dbReference>
<dbReference type="InterPro" id="IPR018181">
    <property type="entry name" value="Heat_shock_70_CS"/>
</dbReference>
<dbReference type="Pfam" id="PF00012">
    <property type="entry name" value="HSP70"/>
    <property type="match status" value="1"/>
</dbReference>
<evidence type="ECO:0000256" key="3">
    <source>
        <dbReference type="RuleBase" id="RU003322"/>
    </source>
</evidence>
<gene>
    <name evidence="4" type="ORF">Tci_647744</name>
</gene>
<dbReference type="PANTHER" id="PTHR19375">
    <property type="entry name" value="HEAT SHOCK PROTEIN 70KDA"/>
    <property type="match status" value="1"/>
</dbReference>
<dbReference type="EMBL" id="BKCJ010482311">
    <property type="protein sequence ID" value="GFA75772.1"/>
    <property type="molecule type" value="Genomic_DNA"/>
</dbReference>
<dbReference type="InterPro" id="IPR029048">
    <property type="entry name" value="HSP70_C_sf"/>
</dbReference>
<comment type="caution">
    <text evidence="4">The sequence shown here is derived from an EMBL/GenBank/DDBJ whole genome shotgun (WGS) entry which is preliminary data.</text>
</comment>
<feature type="non-terminal residue" evidence="4">
    <location>
        <position position="1"/>
    </location>
</feature>
<dbReference type="PRINTS" id="PR00301">
    <property type="entry name" value="HEATSHOCK70"/>
</dbReference>